<feature type="non-terminal residue" evidence="1">
    <location>
        <position position="48"/>
    </location>
</feature>
<gene>
    <name evidence="1" type="ORF">METZ01_LOCUS517412</name>
</gene>
<name>A0A383F828_9ZZZZ</name>
<proteinExistence type="predicted"/>
<dbReference type="AlphaFoldDB" id="A0A383F828"/>
<dbReference type="Gene3D" id="1.10.150.750">
    <property type="match status" value="1"/>
</dbReference>
<sequence length="48" mass="5580">MIKALTFDLFGTVLDLEKSTKGSIKNIINNNNSKITPEEFWAFLRHRQ</sequence>
<dbReference type="SUPFAM" id="SSF56784">
    <property type="entry name" value="HAD-like"/>
    <property type="match status" value="1"/>
</dbReference>
<accession>A0A383F828</accession>
<dbReference type="EMBL" id="UINC01231842">
    <property type="protein sequence ID" value="SVE64558.1"/>
    <property type="molecule type" value="Genomic_DNA"/>
</dbReference>
<organism evidence="1">
    <name type="scientific">marine metagenome</name>
    <dbReference type="NCBI Taxonomy" id="408172"/>
    <lineage>
        <taxon>unclassified sequences</taxon>
        <taxon>metagenomes</taxon>
        <taxon>ecological metagenomes</taxon>
    </lineage>
</organism>
<protein>
    <submittedName>
        <fullName evidence="1">Uncharacterized protein</fullName>
    </submittedName>
</protein>
<reference evidence="1" key="1">
    <citation type="submission" date="2018-05" db="EMBL/GenBank/DDBJ databases">
        <authorList>
            <person name="Lanie J.A."/>
            <person name="Ng W.-L."/>
            <person name="Kazmierczak K.M."/>
            <person name="Andrzejewski T.M."/>
            <person name="Davidsen T.M."/>
            <person name="Wayne K.J."/>
            <person name="Tettelin H."/>
            <person name="Glass J.I."/>
            <person name="Rusch D."/>
            <person name="Podicherti R."/>
            <person name="Tsui H.-C.T."/>
            <person name="Winkler M.E."/>
        </authorList>
    </citation>
    <scope>NUCLEOTIDE SEQUENCE</scope>
</reference>
<dbReference type="InterPro" id="IPR036412">
    <property type="entry name" value="HAD-like_sf"/>
</dbReference>
<dbReference type="Gene3D" id="3.40.50.1000">
    <property type="entry name" value="HAD superfamily/HAD-like"/>
    <property type="match status" value="1"/>
</dbReference>
<evidence type="ECO:0000313" key="1">
    <source>
        <dbReference type="EMBL" id="SVE64558.1"/>
    </source>
</evidence>
<dbReference type="InterPro" id="IPR023214">
    <property type="entry name" value="HAD_sf"/>
</dbReference>